<feature type="domain" description="Orc1-like AAA ATPase" evidence="7">
    <location>
        <begin position="261"/>
        <end position="413"/>
    </location>
</feature>
<feature type="compositionally biased region" description="Acidic residues" evidence="6">
    <location>
        <begin position="92"/>
        <end position="101"/>
    </location>
</feature>
<organism evidence="9 10">
    <name type="scientific">Marasmius crinis-equi</name>
    <dbReference type="NCBI Taxonomy" id="585013"/>
    <lineage>
        <taxon>Eukaryota</taxon>
        <taxon>Fungi</taxon>
        <taxon>Dikarya</taxon>
        <taxon>Basidiomycota</taxon>
        <taxon>Agaricomycotina</taxon>
        <taxon>Agaricomycetes</taxon>
        <taxon>Agaricomycetidae</taxon>
        <taxon>Agaricales</taxon>
        <taxon>Marasmiineae</taxon>
        <taxon>Marasmiaceae</taxon>
        <taxon>Marasmius</taxon>
    </lineage>
</organism>
<dbReference type="InterPro" id="IPR027417">
    <property type="entry name" value="P-loop_NTPase"/>
</dbReference>
<keyword evidence="5" id="KW-0539">Nucleus</keyword>
<keyword evidence="10" id="KW-1185">Reference proteome</keyword>
<evidence type="ECO:0000256" key="4">
    <source>
        <dbReference type="ARBA" id="ARBA00023125"/>
    </source>
</evidence>
<dbReference type="PANTHER" id="PTHR12087">
    <property type="entry name" value="ORIGIN RECOGNITION COMPLEX SUBUNIT 4"/>
    <property type="match status" value="1"/>
</dbReference>
<feature type="compositionally biased region" description="Acidic residues" evidence="6">
    <location>
        <begin position="155"/>
        <end position="166"/>
    </location>
</feature>
<evidence type="ECO:0000313" key="10">
    <source>
        <dbReference type="Proteomes" id="UP001465976"/>
    </source>
</evidence>
<dbReference type="SUPFAM" id="SSF52540">
    <property type="entry name" value="P-loop containing nucleoside triphosphate hydrolases"/>
    <property type="match status" value="1"/>
</dbReference>
<proteinExistence type="inferred from homology"/>
<sequence length="682" mass="75818">MVLQTGICHKAGDRSEQELPAGYFLNYNLQALHQLSSPLITMPPKRKTAETQTATKRVTRSSARTAGTQPTAQVARPTRARSARRDVAAPSEEIDEPDSGDELNILSNTVGPSKPTRSAPKTRKQVQNTKPKKVAEAKPTTTRKPTKKRVVEEAPTPEETDEEDVEEAPRKKRKLTFSEPEKTTAPSIQPPKPLSPPKVACPPSPHKSSSKAMSLNEISIALCSQKRAILHKLQYPGMSFGVGPSDDGGEDEVESTNSAAVKQVTGLLEGTVLRGEGNSCMILGPRGSGKSQMVDRCIAGLEEQPIVIRLSGWLQYNDRLAIREIAYQLNQQAATQFSFEGDQNEVDEDDPFTEHRVEEVETDFSVPASHLHTLISCIPTLSRPTVIILDGFDLFTFHARQSLLYSLLDTVQSCRAGTENKGMAVIGLTTRMDTINLFEKRVKSRFSGRMLRTAPPKQAKDWIRLARDMLSPDPKDFLELEKNATFQTMWARRTAEFLSNEKTVKIFEETFALVRDVRILSKLLISPVLSLTPASPWLNPTLLERSAETQRIRVPFPQLPNMSYPSLCLLVAAMRAENLGYSALTFEMLHTIVRDEIRGSTSAPVQLNGMSIGMHRVERKVLMCAFEYMISVRMFVVSAAVPANTAREFIKYRCVVVRPDVDKAVASNGQHGLKSWWKRVKG</sequence>
<comment type="similarity">
    <text evidence="2">Belongs to the ORC4 family.</text>
</comment>
<evidence type="ECO:0000256" key="5">
    <source>
        <dbReference type="ARBA" id="ARBA00023242"/>
    </source>
</evidence>
<comment type="subcellular location">
    <subcellularLocation>
        <location evidence="1">Nucleus</location>
    </subcellularLocation>
</comment>
<feature type="domain" description="Origin recognition complex subunit 4 C-terminal" evidence="8">
    <location>
        <begin position="465"/>
        <end position="665"/>
    </location>
</feature>
<comment type="caution">
    <text evidence="9">The sequence shown here is derived from an EMBL/GenBank/DDBJ whole genome shotgun (WGS) entry which is preliminary data.</text>
</comment>
<evidence type="ECO:0000256" key="2">
    <source>
        <dbReference type="ARBA" id="ARBA00005334"/>
    </source>
</evidence>
<evidence type="ECO:0000256" key="3">
    <source>
        <dbReference type="ARBA" id="ARBA00022705"/>
    </source>
</evidence>
<evidence type="ECO:0000313" key="9">
    <source>
        <dbReference type="EMBL" id="KAL0574535.1"/>
    </source>
</evidence>
<dbReference type="EMBL" id="JBAHYK010000388">
    <property type="protein sequence ID" value="KAL0574535.1"/>
    <property type="molecule type" value="Genomic_DNA"/>
</dbReference>
<keyword evidence="4" id="KW-0238">DNA-binding</keyword>
<dbReference type="InterPro" id="IPR016527">
    <property type="entry name" value="ORC4"/>
</dbReference>
<protein>
    <submittedName>
        <fullName evidence="9">Origin recognition complex subunit 4</fullName>
    </submittedName>
</protein>
<evidence type="ECO:0000259" key="8">
    <source>
        <dbReference type="Pfam" id="PF14629"/>
    </source>
</evidence>
<feature type="compositionally biased region" description="Pro residues" evidence="6">
    <location>
        <begin position="188"/>
        <end position="205"/>
    </location>
</feature>
<evidence type="ECO:0000256" key="1">
    <source>
        <dbReference type="ARBA" id="ARBA00004123"/>
    </source>
</evidence>
<accession>A0ABR3FHG0</accession>
<dbReference type="InterPro" id="IPR032705">
    <property type="entry name" value="ORC4_C"/>
</dbReference>
<dbReference type="InterPro" id="IPR041664">
    <property type="entry name" value="AAA_16"/>
</dbReference>
<keyword evidence="3" id="KW-0235">DNA replication</keyword>
<name>A0ABR3FHG0_9AGAR</name>
<dbReference type="Pfam" id="PF13191">
    <property type="entry name" value="AAA_16"/>
    <property type="match status" value="1"/>
</dbReference>
<dbReference type="PANTHER" id="PTHR12087:SF0">
    <property type="entry name" value="ORIGIN RECOGNITION COMPLEX SUBUNIT 4"/>
    <property type="match status" value="1"/>
</dbReference>
<dbReference type="Pfam" id="PF14629">
    <property type="entry name" value="ORC4_C"/>
    <property type="match status" value="1"/>
</dbReference>
<evidence type="ECO:0000259" key="7">
    <source>
        <dbReference type="Pfam" id="PF13191"/>
    </source>
</evidence>
<dbReference type="Gene3D" id="3.40.50.300">
    <property type="entry name" value="P-loop containing nucleotide triphosphate hydrolases"/>
    <property type="match status" value="1"/>
</dbReference>
<gene>
    <name evidence="9" type="primary">ORC4</name>
    <name evidence="9" type="ORF">V5O48_007427</name>
</gene>
<evidence type="ECO:0000256" key="6">
    <source>
        <dbReference type="SAM" id="MobiDB-lite"/>
    </source>
</evidence>
<feature type="compositionally biased region" description="Polar residues" evidence="6">
    <location>
        <begin position="50"/>
        <end position="72"/>
    </location>
</feature>
<dbReference type="Proteomes" id="UP001465976">
    <property type="component" value="Unassembled WGS sequence"/>
</dbReference>
<feature type="region of interest" description="Disordered" evidence="6">
    <location>
        <begin position="42"/>
        <end position="212"/>
    </location>
</feature>
<reference evidence="9 10" key="1">
    <citation type="submission" date="2024-02" db="EMBL/GenBank/DDBJ databases">
        <title>A draft genome for the cacao thread blight pathogen Marasmius crinis-equi.</title>
        <authorList>
            <person name="Cohen S.P."/>
            <person name="Baruah I.K."/>
            <person name="Amoako-Attah I."/>
            <person name="Bukari Y."/>
            <person name="Meinhardt L.W."/>
            <person name="Bailey B.A."/>
        </authorList>
    </citation>
    <scope>NUCLEOTIDE SEQUENCE [LARGE SCALE GENOMIC DNA]</scope>
    <source>
        <strain evidence="9 10">GH-76</strain>
    </source>
</reference>